<gene>
    <name evidence="8" type="ORF">CCMP2556_LOCUS19754</name>
</gene>
<feature type="transmembrane region" description="Helical" evidence="6">
    <location>
        <begin position="301"/>
        <end position="321"/>
    </location>
</feature>
<evidence type="ECO:0000313" key="9">
    <source>
        <dbReference type="Proteomes" id="UP001642484"/>
    </source>
</evidence>
<dbReference type="EMBL" id="CAXAMN010011337">
    <property type="protein sequence ID" value="CAK9035057.1"/>
    <property type="molecule type" value="Genomic_DNA"/>
</dbReference>
<keyword evidence="5 6" id="KW-0472">Membrane</keyword>
<proteinExistence type="inferred from homology"/>
<feature type="transmembrane region" description="Helical" evidence="6">
    <location>
        <begin position="371"/>
        <end position="388"/>
    </location>
</feature>
<keyword evidence="9" id="KW-1185">Reference proteome</keyword>
<evidence type="ECO:0000313" key="8">
    <source>
        <dbReference type="EMBL" id="CAK9035057.1"/>
    </source>
</evidence>
<evidence type="ECO:0000256" key="7">
    <source>
        <dbReference type="SAM" id="SignalP"/>
    </source>
</evidence>
<name>A0ABP0L8G0_9DINO</name>
<evidence type="ECO:0000256" key="5">
    <source>
        <dbReference type="ARBA" id="ARBA00023136"/>
    </source>
</evidence>
<evidence type="ECO:0000256" key="3">
    <source>
        <dbReference type="ARBA" id="ARBA00022692"/>
    </source>
</evidence>
<comment type="caution">
    <text evidence="8">The sequence shown here is derived from an EMBL/GenBank/DDBJ whole genome shotgun (WGS) entry which is preliminary data.</text>
</comment>
<evidence type="ECO:0000256" key="2">
    <source>
        <dbReference type="ARBA" id="ARBA00008789"/>
    </source>
</evidence>
<feature type="signal peptide" evidence="7">
    <location>
        <begin position="1"/>
        <end position="18"/>
    </location>
</feature>
<organism evidence="8 9">
    <name type="scientific">Durusdinium trenchii</name>
    <dbReference type="NCBI Taxonomy" id="1381693"/>
    <lineage>
        <taxon>Eukaryota</taxon>
        <taxon>Sar</taxon>
        <taxon>Alveolata</taxon>
        <taxon>Dinophyceae</taxon>
        <taxon>Suessiales</taxon>
        <taxon>Symbiodiniaceae</taxon>
        <taxon>Durusdinium</taxon>
    </lineage>
</organism>
<protein>
    <submittedName>
        <fullName evidence="8">Uncharacterized protein</fullName>
    </submittedName>
</protein>
<accession>A0ABP0L8G0</accession>
<feature type="chain" id="PRO_5045980892" evidence="7">
    <location>
        <begin position="19"/>
        <end position="441"/>
    </location>
</feature>
<dbReference type="Pfam" id="PF09815">
    <property type="entry name" value="XK-related"/>
    <property type="match status" value="1"/>
</dbReference>
<evidence type="ECO:0000256" key="4">
    <source>
        <dbReference type="ARBA" id="ARBA00022989"/>
    </source>
</evidence>
<comment type="subcellular location">
    <subcellularLocation>
        <location evidence="1">Membrane</location>
        <topology evidence="1">Multi-pass membrane protein</topology>
    </subcellularLocation>
</comment>
<keyword evidence="4 6" id="KW-1133">Transmembrane helix</keyword>
<dbReference type="InterPro" id="IPR018629">
    <property type="entry name" value="XK-rel"/>
</dbReference>
<keyword evidence="3 6" id="KW-0812">Transmembrane</keyword>
<comment type="similarity">
    <text evidence="2">Belongs to the XK family.</text>
</comment>
<evidence type="ECO:0000256" key="1">
    <source>
        <dbReference type="ARBA" id="ARBA00004141"/>
    </source>
</evidence>
<feature type="transmembrane region" description="Helical" evidence="6">
    <location>
        <begin position="276"/>
        <end position="294"/>
    </location>
</feature>
<keyword evidence="7" id="KW-0732">Signal</keyword>
<dbReference type="Proteomes" id="UP001642484">
    <property type="component" value="Unassembled WGS sequence"/>
</dbReference>
<reference evidence="8 9" key="1">
    <citation type="submission" date="2024-02" db="EMBL/GenBank/DDBJ databases">
        <authorList>
            <person name="Chen Y."/>
            <person name="Shah S."/>
            <person name="Dougan E. K."/>
            <person name="Thang M."/>
            <person name="Chan C."/>
        </authorList>
    </citation>
    <scope>NUCLEOTIDE SEQUENCE [LARGE SCALE GENOMIC DNA]</scope>
</reference>
<sequence length="441" mass="49933">MGLDRFAFILFLLVPAWSMRQASNGTACDSFLPFGRKCCEAKCDGKRGDYDRGSNVEDLELYECIPTYGAFKKPKRTYGVYEADDTPITSKEMNDYITAYRHHRTLSQLPESDYVCEETCRFLYKGEQKDPLNYKTLKVYRSGLSERPSFLLNFAQVQIFAEAYRCIFYSGDTDYFHTLRLMEAILESAPNSLVQLYALVIWAIPGGIELEHAASLLRISVLCSFVSVGLGLAMWEQKVQFRTSSGYVAAVAIMRAFEIAARSATLAVFSGLTHPYGFFWSLAADYCIMLFLIVRHQSVQFTYGLFVALPLVLVSLEPLVWRREDHAVPKDSYYLVRVAEFVVMWMVIIHKQGQQAATSSAAESSVLGCEVLALFSMLGLFITLPFVWRVARQHELCRDVADWAEEGRMRRAVLRQCTRVIDGPKWDEVVLVTLGHPGTGV</sequence>
<evidence type="ECO:0000256" key="6">
    <source>
        <dbReference type="SAM" id="Phobius"/>
    </source>
</evidence>